<gene>
    <name evidence="2" type="ORF">SAMN06297251_10873</name>
</gene>
<reference evidence="2 3" key="1">
    <citation type="submission" date="2017-04" db="EMBL/GenBank/DDBJ databases">
        <authorList>
            <person name="Afonso C.L."/>
            <person name="Miller P.J."/>
            <person name="Scott M.A."/>
            <person name="Spackman E."/>
            <person name="Goraichik I."/>
            <person name="Dimitrov K.M."/>
            <person name="Suarez D.L."/>
            <person name="Swayne D.E."/>
        </authorList>
    </citation>
    <scope>NUCLEOTIDE SEQUENCE [LARGE SCALE GENOMIC DNA]</scope>
    <source>
        <strain evidence="2 3">CGMCC 1.10972</strain>
    </source>
</reference>
<keyword evidence="1" id="KW-0472">Membrane</keyword>
<feature type="transmembrane region" description="Helical" evidence="1">
    <location>
        <begin position="21"/>
        <end position="44"/>
    </location>
</feature>
<keyword evidence="1" id="KW-0812">Transmembrane</keyword>
<evidence type="ECO:0000313" key="2">
    <source>
        <dbReference type="EMBL" id="SMC78711.1"/>
    </source>
</evidence>
<organism evidence="2 3">
    <name type="scientific">Fulvimarina manganoxydans</name>
    <dbReference type="NCBI Taxonomy" id="937218"/>
    <lineage>
        <taxon>Bacteria</taxon>
        <taxon>Pseudomonadati</taxon>
        <taxon>Pseudomonadota</taxon>
        <taxon>Alphaproteobacteria</taxon>
        <taxon>Hyphomicrobiales</taxon>
        <taxon>Aurantimonadaceae</taxon>
        <taxon>Fulvimarina</taxon>
    </lineage>
</organism>
<name>A0A1W2C0U2_9HYPH</name>
<sequence length="77" mass="7950">MLVFEESGSETSKVPETTLDLIEGCLFMIAAIGFYAAVSTGLLVPSDAAATVTGSQALEPNSVRVPDYQGEPVRSGG</sequence>
<dbReference type="EMBL" id="FWXR01000008">
    <property type="protein sequence ID" value="SMC78711.1"/>
    <property type="molecule type" value="Genomic_DNA"/>
</dbReference>
<dbReference type="Proteomes" id="UP000192656">
    <property type="component" value="Unassembled WGS sequence"/>
</dbReference>
<dbReference type="AlphaFoldDB" id="A0A1W2C0U2"/>
<evidence type="ECO:0000256" key="1">
    <source>
        <dbReference type="SAM" id="Phobius"/>
    </source>
</evidence>
<protein>
    <submittedName>
        <fullName evidence="2">Uncharacterized protein</fullName>
    </submittedName>
</protein>
<proteinExistence type="predicted"/>
<keyword evidence="1" id="KW-1133">Transmembrane helix</keyword>
<accession>A0A1W2C0U2</accession>
<evidence type="ECO:0000313" key="3">
    <source>
        <dbReference type="Proteomes" id="UP000192656"/>
    </source>
</evidence>
<keyword evidence="3" id="KW-1185">Reference proteome</keyword>